<evidence type="ECO:0000313" key="9">
    <source>
        <dbReference type="EMBL" id="SEJ14800.1"/>
    </source>
</evidence>
<protein>
    <submittedName>
        <fullName evidence="9">TonB-linked outer membrane protein, SusC/RagA family</fullName>
    </submittedName>
</protein>
<dbReference type="Gene3D" id="2.40.170.20">
    <property type="entry name" value="TonB-dependent receptor, beta-barrel domain"/>
    <property type="match status" value="1"/>
</dbReference>
<evidence type="ECO:0000256" key="4">
    <source>
        <dbReference type="ARBA" id="ARBA00022692"/>
    </source>
</evidence>
<evidence type="ECO:0000256" key="6">
    <source>
        <dbReference type="ARBA" id="ARBA00023237"/>
    </source>
</evidence>
<keyword evidence="5 7" id="KW-0472">Membrane</keyword>
<keyword evidence="6 7" id="KW-0998">Cell outer membrane</keyword>
<evidence type="ECO:0000259" key="8">
    <source>
        <dbReference type="Pfam" id="PF07715"/>
    </source>
</evidence>
<dbReference type="GO" id="GO:0009279">
    <property type="term" value="C:cell outer membrane"/>
    <property type="evidence" value="ECO:0007669"/>
    <property type="project" value="UniProtKB-SubCell"/>
</dbReference>
<gene>
    <name evidence="9" type="ORF">SAMN05192553_102629</name>
</gene>
<dbReference type="STRING" id="1416801.SAMN05192553_102629"/>
<evidence type="ECO:0000256" key="3">
    <source>
        <dbReference type="ARBA" id="ARBA00022452"/>
    </source>
</evidence>
<organism evidence="9 10">
    <name type="scientific">Cyclobacterium xiamenense</name>
    <dbReference type="NCBI Taxonomy" id="1297121"/>
    <lineage>
        <taxon>Bacteria</taxon>
        <taxon>Pseudomonadati</taxon>
        <taxon>Bacteroidota</taxon>
        <taxon>Cytophagia</taxon>
        <taxon>Cytophagales</taxon>
        <taxon>Cyclobacteriaceae</taxon>
        <taxon>Cyclobacterium</taxon>
    </lineage>
</organism>
<keyword evidence="4 7" id="KW-0812">Transmembrane</keyword>
<feature type="domain" description="TonB-dependent receptor plug" evidence="8">
    <location>
        <begin position="148"/>
        <end position="269"/>
    </location>
</feature>
<proteinExistence type="inferred from homology"/>
<dbReference type="Pfam" id="PF07715">
    <property type="entry name" value="Plug"/>
    <property type="match status" value="1"/>
</dbReference>
<dbReference type="SUPFAM" id="SSF56935">
    <property type="entry name" value="Porins"/>
    <property type="match status" value="1"/>
</dbReference>
<evidence type="ECO:0000256" key="2">
    <source>
        <dbReference type="ARBA" id="ARBA00022448"/>
    </source>
</evidence>
<dbReference type="InterPro" id="IPR037066">
    <property type="entry name" value="Plug_dom_sf"/>
</dbReference>
<keyword evidence="2 7" id="KW-0813">Transport</keyword>
<keyword evidence="3 7" id="KW-1134">Transmembrane beta strand</keyword>
<dbReference type="Pfam" id="PF13715">
    <property type="entry name" value="CarbopepD_reg_2"/>
    <property type="match status" value="1"/>
</dbReference>
<name>A0A1H6WPY3_9BACT</name>
<dbReference type="PROSITE" id="PS52016">
    <property type="entry name" value="TONB_DEPENDENT_REC_3"/>
    <property type="match status" value="1"/>
</dbReference>
<dbReference type="InterPro" id="IPR023996">
    <property type="entry name" value="TonB-dep_OMP_SusC/RagA"/>
</dbReference>
<dbReference type="NCBIfam" id="TIGR04056">
    <property type="entry name" value="OMP_RagA_SusC"/>
    <property type="match status" value="1"/>
</dbReference>
<evidence type="ECO:0000256" key="7">
    <source>
        <dbReference type="PROSITE-ProRule" id="PRU01360"/>
    </source>
</evidence>
<dbReference type="InterPro" id="IPR023997">
    <property type="entry name" value="TonB-dep_OMP_SusC/RagA_CS"/>
</dbReference>
<dbReference type="InterPro" id="IPR012910">
    <property type="entry name" value="Plug_dom"/>
</dbReference>
<sequence>MFLISSVLQIKYSNFKGKFMGKQLHANRLGVVLILFWFLTGTCYLDALAQSRQVRGTVRSSEDGLGIPGVNVLIQGSQAGTATDAEGNFSLEVPGAGTVLVFSYIGFQPVEETVGNRSVLSIEMIPDASDLGEVVVTALGIRREEISLGYSIERVDGEEMTRVAQESFLNAMAGKVAGATISSTGATGSSVSMVIRGATSLSSDNQPLFVVDGVPIANTLNNVSSVGTENRVDYGNAISGLNPDDIAEISILKGPSAAALYGSRAGNGVVLITTKRGNVDRLTVSVTSNTVFDVPFKFLKWHSEFGSGQFSAIPADISGTPLSNPFGSLVQENVNAAFGAALDKGYEEVQWNSPLDENGNRIPIPLVSYPDNVRNFMQTGITSANSFSIANSTKAMNYRISYSNMRNKGIIPNADLFRNTLNINSSVAVSSRLNVSTNLDVSRNNSNNRPAGERGTNPLQWVYETSPHVNILDLKDYWLPGQEGLEQKTVDADQPVRVTNNPYFLANEVNNSFIRDRVFGNIKADWQLSPSFSLFARYALDLYRETRESKIARSYSQEPEGAYGITELQGFESNADFLLTYAKDFGPYSVSLSGGGNIRYQNGSNLFAGSKPGAGLITPGVYTVQNIAPDNIQYANSRFERGIHSLYALANLGYKDMIYLDLTARNDWSSTLPDAAPYFYPSASLSLLVNEILDFSEPFSLVKIRGGYASVGNDADPYRLIAALSNAGAWGNIPRLSLPGTLLNPSLKPEIATSYEGGMDLHLFNNRIRFSGTYYMVENRNQIFSTGLPPSTGYSAKNINAGLLRSKGIELTLGADLVQSPNWNWTANFNLTRNRTRIVELADELPYYTLWTDARGGAWTYVGEEIGDIYDAKVVTVEDPESPYFGFPILDQTGKWQDVDAVNSRNKIGNFNPDFILGMQTSLSYKNFHLNLTFDWRNGGDFVSQTYRFGEEHGRSQIFLDKLIHPGDRSGAALKEYLLENRESMILINGNNFPLVGGPTPDYGGYPFTFGPFTLPYGGVFIPGVYATAFDENGNPTEFAENLGENIGQPGGTLTLPYAGSTAWSFARAFLYDASFVKLREVSFGYDAPQRFAQALRMQQINFSVYSRNIILWTAAKINVDPEMAFQPQAGVQAGSQFKQGIERWNVMPWVMPIGFKVNATF</sequence>
<dbReference type="InterPro" id="IPR036942">
    <property type="entry name" value="Beta-barrel_TonB_sf"/>
</dbReference>
<accession>A0A1H6WPY3</accession>
<dbReference type="AlphaFoldDB" id="A0A1H6WPY3"/>
<dbReference type="Proteomes" id="UP000199403">
    <property type="component" value="Unassembled WGS sequence"/>
</dbReference>
<comment type="similarity">
    <text evidence="7">Belongs to the TonB-dependent receptor family.</text>
</comment>
<dbReference type="Gene3D" id="2.60.40.1120">
    <property type="entry name" value="Carboxypeptidase-like, regulatory domain"/>
    <property type="match status" value="1"/>
</dbReference>
<reference evidence="10" key="1">
    <citation type="submission" date="2016-10" db="EMBL/GenBank/DDBJ databases">
        <authorList>
            <person name="Varghese N."/>
            <person name="Submissions S."/>
        </authorList>
    </citation>
    <scope>NUCLEOTIDE SEQUENCE [LARGE SCALE GENOMIC DNA]</scope>
    <source>
        <strain evidence="10">IBRC-M 10761</strain>
    </source>
</reference>
<dbReference type="Gene3D" id="2.170.130.10">
    <property type="entry name" value="TonB-dependent receptor, plug domain"/>
    <property type="match status" value="1"/>
</dbReference>
<dbReference type="SUPFAM" id="SSF49464">
    <property type="entry name" value="Carboxypeptidase regulatory domain-like"/>
    <property type="match status" value="1"/>
</dbReference>
<dbReference type="InterPro" id="IPR008969">
    <property type="entry name" value="CarboxyPept-like_regulatory"/>
</dbReference>
<evidence type="ECO:0000313" key="10">
    <source>
        <dbReference type="Proteomes" id="UP000199403"/>
    </source>
</evidence>
<dbReference type="InterPro" id="IPR039426">
    <property type="entry name" value="TonB-dep_rcpt-like"/>
</dbReference>
<keyword evidence="10" id="KW-1185">Reference proteome</keyword>
<evidence type="ECO:0000256" key="1">
    <source>
        <dbReference type="ARBA" id="ARBA00004571"/>
    </source>
</evidence>
<evidence type="ECO:0000256" key="5">
    <source>
        <dbReference type="ARBA" id="ARBA00023136"/>
    </source>
</evidence>
<dbReference type="NCBIfam" id="TIGR04057">
    <property type="entry name" value="SusC_RagA_signa"/>
    <property type="match status" value="1"/>
</dbReference>
<comment type="subcellular location">
    <subcellularLocation>
        <location evidence="1 7">Cell outer membrane</location>
        <topology evidence="1 7">Multi-pass membrane protein</topology>
    </subcellularLocation>
</comment>
<dbReference type="EMBL" id="FNZH01000002">
    <property type="protein sequence ID" value="SEJ14800.1"/>
    <property type="molecule type" value="Genomic_DNA"/>
</dbReference>